<dbReference type="NCBIfam" id="TIGR01240">
    <property type="entry name" value="mevDPdecarb"/>
    <property type="match status" value="1"/>
</dbReference>
<gene>
    <name evidence="10" type="primary">mvaD</name>
    <name evidence="10" type="ORF">DD236_04485</name>
</gene>
<dbReference type="FunFam" id="3.30.230.10:FF:000072">
    <property type="entry name" value="Diphosphomevalonate decarboxylase"/>
    <property type="match status" value="1"/>
</dbReference>
<dbReference type="InterPro" id="IPR036554">
    <property type="entry name" value="GHMP_kinase_C_sf"/>
</dbReference>
<dbReference type="AlphaFoldDB" id="A0A2V1KEA9"/>
<evidence type="ECO:0000313" key="11">
    <source>
        <dbReference type="Proteomes" id="UP000245283"/>
    </source>
</evidence>
<dbReference type="InterPro" id="IPR053859">
    <property type="entry name" value="MVD-like_N"/>
</dbReference>
<evidence type="ECO:0000256" key="5">
    <source>
        <dbReference type="ARBA" id="ARBA00022840"/>
    </source>
</evidence>
<keyword evidence="7" id="KW-0456">Lyase</keyword>
<evidence type="ECO:0000259" key="9">
    <source>
        <dbReference type="Pfam" id="PF22700"/>
    </source>
</evidence>
<dbReference type="Gene3D" id="3.30.70.890">
    <property type="entry name" value="GHMP kinase, C-terminal domain"/>
    <property type="match status" value="1"/>
</dbReference>
<comment type="caution">
    <text evidence="10">The sequence shown here is derived from an EMBL/GenBank/DDBJ whole genome shotgun (WGS) entry which is preliminary data.</text>
</comment>
<dbReference type="OrthoDB" id="5498344at2"/>
<dbReference type="GO" id="GO:0004163">
    <property type="term" value="F:diphosphomevalonate decarboxylase activity"/>
    <property type="evidence" value="ECO:0007669"/>
    <property type="project" value="UniProtKB-EC"/>
</dbReference>
<name>A0A2V1KEA9_9ACTO</name>
<dbReference type="Pfam" id="PF22700">
    <property type="entry name" value="MVD-like_N"/>
    <property type="match status" value="1"/>
</dbReference>
<evidence type="ECO:0000256" key="4">
    <source>
        <dbReference type="ARBA" id="ARBA00022741"/>
    </source>
</evidence>
<sequence>MDPRAAPQRGGCVKATATAHANIALIKYWGKANEDLIIPITSSLSLTLDDLFTTTTVDFSSLEPTAADQATLDGATVSGRPLERICGLLDLVRERAGIDQPAKVTSENMVPTAAGLASSASGFAALTGAAAVAAGLELSDRELSRLARRGSGSASRSIFGGLAIWHAGDSDETSFADPVVDHGFAQEISLVVLVLNSGPKAVSSRDGMRRTVDTSPLYESWVAEHAGHLREALAAVADRDLPRLGEAAEANALGMHAAMRAANPPINYMNDASCAALQAVKDARAAGFPAWATMDAGPNVKVLTSTKRAAELEAWLQSRLKDSVPGMDTVVAHAGPGLTVTR</sequence>
<protein>
    <recommendedName>
        <fullName evidence="2">diphosphomevalonate decarboxylase</fullName>
        <ecNumber evidence="2">4.1.1.33</ecNumber>
    </recommendedName>
</protein>
<reference evidence="11" key="1">
    <citation type="submission" date="2018-05" db="EMBL/GenBank/DDBJ databases">
        <authorList>
            <person name="Li Y."/>
        </authorList>
    </citation>
    <scope>NUCLEOTIDE SEQUENCE [LARGE SCALE GENOMIC DNA]</scope>
    <source>
        <strain evidence="11">sk1b4</strain>
    </source>
</reference>
<dbReference type="GO" id="GO:0005829">
    <property type="term" value="C:cytosol"/>
    <property type="evidence" value="ECO:0007669"/>
    <property type="project" value="InterPro"/>
</dbReference>
<evidence type="ECO:0000256" key="6">
    <source>
        <dbReference type="ARBA" id="ARBA00023098"/>
    </source>
</evidence>
<evidence type="ECO:0000313" key="10">
    <source>
        <dbReference type="EMBL" id="PWF27639.1"/>
    </source>
</evidence>
<dbReference type="GO" id="GO:0019287">
    <property type="term" value="P:isopentenyl diphosphate biosynthetic process, mevalonate pathway"/>
    <property type="evidence" value="ECO:0007669"/>
    <property type="project" value="InterPro"/>
</dbReference>
<organism evidence="10 11">
    <name type="scientific">Ancrocorticia populi</name>
    <dbReference type="NCBI Taxonomy" id="2175228"/>
    <lineage>
        <taxon>Bacteria</taxon>
        <taxon>Bacillati</taxon>
        <taxon>Actinomycetota</taxon>
        <taxon>Actinomycetes</taxon>
        <taxon>Actinomycetales</taxon>
        <taxon>Actinomycetaceae</taxon>
        <taxon>Ancrocorticia</taxon>
    </lineage>
</organism>
<dbReference type="Pfam" id="PF18376">
    <property type="entry name" value="MDD_C"/>
    <property type="match status" value="1"/>
</dbReference>
<dbReference type="InterPro" id="IPR041431">
    <property type="entry name" value="Mvd1_C"/>
</dbReference>
<evidence type="ECO:0000256" key="1">
    <source>
        <dbReference type="ARBA" id="ARBA00008831"/>
    </source>
</evidence>
<dbReference type="Proteomes" id="UP000245283">
    <property type="component" value="Unassembled WGS sequence"/>
</dbReference>
<dbReference type="SUPFAM" id="SSF55060">
    <property type="entry name" value="GHMP Kinase, C-terminal domain"/>
    <property type="match status" value="1"/>
</dbReference>
<proteinExistence type="inferred from homology"/>
<accession>A0A2V1KEA9</accession>
<dbReference type="EMBL" id="QETB01000001">
    <property type="protein sequence ID" value="PWF27639.1"/>
    <property type="molecule type" value="Genomic_DNA"/>
</dbReference>
<dbReference type="PIRSF" id="PIRSF015950">
    <property type="entry name" value="Mev_P_decrbx"/>
    <property type="match status" value="1"/>
</dbReference>
<comment type="similarity">
    <text evidence="1">Belongs to the diphosphomevalonate decarboxylase family.</text>
</comment>
<evidence type="ECO:0000256" key="2">
    <source>
        <dbReference type="ARBA" id="ARBA00012296"/>
    </source>
</evidence>
<dbReference type="Gene3D" id="3.30.230.10">
    <property type="match status" value="1"/>
</dbReference>
<evidence type="ECO:0000259" key="8">
    <source>
        <dbReference type="Pfam" id="PF18376"/>
    </source>
</evidence>
<keyword evidence="4" id="KW-0547">Nucleotide-binding</keyword>
<dbReference type="PANTHER" id="PTHR10977">
    <property type="entry name" value="DIPHOSPHOMEVALONATE DECARBOXYLASE"/>
    <property type="match status" value="1"/>
</dbReference>
<evidence type="ECO:0000256" key="3">
    <source>
        <dbReference type="ARBA" id="ARBA00022516"/>
    </source>
</evidence>
<keyword evidence="6" id="KW-0443">Lipid metabolism</keyword>
<dbReference type="InterPro" id="IPR014721">
    <property type="entry name" value="Ribsml_uS5_D2-typ_fold_subgr"/>
</dbReference>
<dbReference type="InterPro" id="IPR029765">
    <property type="entry name" value="Mev_diP_decarb"/>
</dbReference>
<feature type="domain" description="Mvd1 C-terminal" evidence="8">
    <location>
        <begin position="191"/>
        <end position="321"/>
    </location>
</feature>
<dbReference type="SUPFAM" id="SSF54211">
    <property type="entry name" value="Ribosomal protein S5 domain 2-like"/>
    <property type="match status" value="1"/>
</dbReference>
<keyword evidence="11" id="KW-1185">Reference proteome</keyword>
<keyword evidence="5" id="KW-0067">ATP-binding</keyword>
<dbReference type="EC" id="4.1.1.33" evidence="2"/>
<dbReference type="GO" id="GO:0005524">
    <property type="term" value="F:ATP binding"/>
    <property type="evidence" value="ECO:0007669"/>
    <property type="project" value="UniProtKB-KW"/>
</dbReference>
<keyword evidence="3" id="KW-0444">Lipid biosynthesis</keyword>
<evidence type="ECO:0000256" key="7">
    <source>
        <dbReference type="ARBA" id="ARBA00023239"/>
    </source>
</evidence>
<feature type="domain" description="Diphosphomevalonate decarboxylase-like N-terminal" evidence="9">
    <location>
        <begin position="19"/>
        <end position="176"/>
    </location>
</feature>
<dbReference type="InterPro" id="IPR020568">
    <property type="entry name" value="Ribosomal_Su5_D2-typ_SF"/>
</dbReference>
<dbReference type="PANTHER" id="PTHR10977:SF3">
    <property type="entry name" value="DIPHOSPHOMEVALONATE DECARBOXYLASE"/>
    <property type="match status" value="1"/>
</dbReference>
<dbReference type="InterPro" id="IPR005935">
    <property type="entry name" value="Mev_decarb"/>
</dbReference>